<evidence type="ECO:0000259" key="5">
    <source>
        <dbReference type="PROSITE" id="PS50977"/>
    </source>
</evidence>
<reference evidence="6 7" key="1">
    <citation type="submission" date="2020-08" db="EMBL/GenBank/DDBJ databases">
        <title>Genomic Encyclopedia of Type Strains, Phase IV (KMG-IV): sequencing the most valuable type-strain genomes for metagenomic binning, comparative biology and taxonomic classification.</title>
        <authorList>
            <person name="Goeker M."/>
        </authorList>
    </citation>
    <scope>NUCLEOTIDE SEQUENCE [LARGE SCALE GENOMIC DNA]</scope>
    <source>
        <strain evidence="6 7">DSM 27568</strain>
    </source>
</reference>
<dbReference type="SUPFAM" id="SSF46689">
    <property type="entry name" value="Homeodomain-like"/>
    <property type="match status" value="1"/>
</dbReference>
<comment type="caution">
    <text evidence="6">The sequence shown here is derived from an EMBL/GenBank/DDBJ whole genome shotgun (WGS) entry which is preliminary data.</text>
</comment>
<evidence type="ECO:0000256" key="4">
    <source>
        <dbReference type="PROSITE-ProRule" id="PRU00335"/>
    </source>
</evidence>
<dbReference type="RefSeq" id="WP_183616955.1">
    <property type="nucleotide sequence ID" value="NZ_JACIDY010000004.1"/>
</dbReference>
<dbReference type="InterPro" id="IPR023772">
    <property type="entry name" value="DNA-bd_HTH_TetR-type_CS"/>
</dbReference>
<gene>
    <name evidence="6" type="ORF">GGR39_001973</name>
</gene>
<dbReference type="InterPro" id="IPR001647">
    <property type="entry name" value="HTH_TetR"/>
</dbReference>
<dbReference type="PANTHER" id="PTHR30055">
    <property type="entry name" value="HTH-TYPE TRANSCRIPTIONAL REGULATOR RUTR"/>
    <property type="match status" value="1"/>
</dbReference>
<dbReference type="PROSITE" id="PS01081">
    <property type="entry name" value="HTH_TETR_1"/>
    <property type="match status" value="1"/>
</dbReference>
<dbReference type="GO" id="GO:0000976">
    <property type="term" value="F:transcription cis-regulatory region binding"/>
    <property type="evidence" value="ECO:0007669"/>
    <property type="project" value="TreeGrafter"/>
</dbReference>
<dbReference type="GO" id="GO:0003700">
    <property type="term" value="F:DNA-binding transcription factor activity"/>
    <property type="evidence" value="ECO:0007669"/>
    <property type="project" value="TreeGrafter"/>
</dbReference>
<dbReference type="InterPro" id="IPR050109">
    <property type="entry name" value="HTH-type_TetR-like_transc_reg"/>
</dbReference>
<keyword evidence="7" id="KW-1185">Reference proteome</keyword>
<keyword evidence="3" id="KW-0804">Transcription</keyword>
<keyword evidence="2 4" id="KW-0238">DNA-binding</keyword>
<protein>
    <submittedName>
        <fullName evidence="6">AcrR family transcriptional regulator</fullName>
    </submittedName>
</protein>
<dbReference type="InterPro" id="IPR009057">
    <property type="entry name" value="Homeodomain-like_sf"/>
</dbReference>
<evidence type="ECO:0000313" key="7">
    <source>
        <dbReference type="Proteomes" id="UP000561459"/>
    </source>
</evidence>
<keyword evidence="1" id="KW-0805">Transcription regulation</keyword>
<dbReference type="Gene3D" id="1.10.357.10">
    <property type="entry name" value="Tetracycline Repressor, domain 2"/>
    <property type="match status" value="1"/>
</dbReference>
<dbReference type="EMBL" id="JACIDY010000004">
    <property type="protein sequence ID" value="MBB3940316.1"/>
    <property type="molecule type" value="Genomic_DNA"/>
</dbReference>
<feature type="domain" description="HTH tetR-type" evidence="5">
    <location>
        <begin position="31"/>
        <end position="91"/>
    </location>
</feature>
<dbReference type="PROSITE" id="PS50977">
    <property type="entry name" value="HTH_TETR_2"/>
    <property type="match status" value="1"/>
</dbReference>
<evidence type="ECO:0000256" key="2">
    <source>
        <dbReference type="ARBA" id="ARBA00023125"/>
    </source>
</evidence>
<dbReference type="PRINTS" id="PR00455">
    <property type="entry name" value="HTHTETR"/>
</dbReference>
<dbReference type="PANTHER" id="PTHR30055:SF234">
    <property type="entry name" value="HTH-TYPE TRANSCRIPTIONAL REGULATOR BETI"/>
    <property type="match status" value="1"/>
</dbReference>
<proteinExistence type="predicted"/>
<name>A0A7W6C6B0_9SPHN</name>
<evidence type="ECO:0000313" key="6">
    <source>
        <dbReference type="EMBL" id="MBB3940316.1"/>
    </source>
</evidence>
<dbReference type="Proteomes" id="UP000561459">
    <property type="component" value="Unassembled WGS sequence"/>
</dbReference>
<dbReference type="Pfam" id="PF00440">
    <property type="entry name" value="TetR_N"/>
    <property type="match status" value="1"/>
</dbReference>
<dbReference type="AlphaFoldDB" id="A0A7W6C6B0"/>
<sequence length="222" mass="24519">MKDVMVADPAIAKASLSAPPVRQRRARRSRENVEGCIREAARRLFADRGYAATTTREIAEQADVSETLLFRYFGDKAQLFDAVIIEPFNQVIRKFTMAQTSFHGPDAPDLYRLVFDLLTENRDLLTAIVIGRAQGATAADHHSPSFEPFFQAGLASLNAEYAAAGITPPFDLDIGIRLTFGMMGSAVLMRDWLFPPGDGARDHILAASEEIVRRALRVPPKT</sequence>
<feature type="DNA-binding region" description="H-T-H motif" evidence="4">
    <location>
        <begin position="54"/>
        <end position="73"/>
    </location>
</feature>
<organism evidence="6 7">
    <name type="scientific">Novosphingobium fluoreni</name>
    <dbReference type="NCBI Taxonomy" id="1391222"/>
    <lineage>
        <taxon>Bacteria</taxon>
        <taxon>Pseudomonadati</taxon>
        <taxon>Pseudomonadota</taxon>
        <taxon>Alphaproteobacteria</taxon>
        <taxon>Sphingomonadales</taxon>
        <taxon>Sphingomonadaceae</taxon>
        <taxon>Novosphingobium</taxon>
    </lineage>
</organism>
<evidence type="ECO:0000256" key="3">
    <source>
        <dbReference type="ARBA" id="ARBA00023163"/>
    </source>
</evidence>
<accession>A0A7W6C6B0</accession>
<evidence type="ECO:0000256" key="1">
    <source>
        <dbReference type="ARBA" id="ARBA00023015"/>
    </source>
</evidence>